<proteinExistence type="predicted"/>
<keyword evidence="2" id="KW-1185">Reference proteome</keyword>
<organism evidence="1 2">
    <name type="scientific">Helianthus annuus</name>
    <name type="common">Common sunflower</name>
    <dbReference type="NCBI Taxonomy" id="4232"/>
    <lineage>
        <taxon>Eukaryota</taxon>
        <taxon>Viridiplantae</taxon>
        <taxon>Streptophyta</taxon>
        <taxon>Embryophyta</taxon>
        <taxon>Tracheophyta</taxon>
        <taxon>Spermatophyta</taxon>
        <taxon>Magnoliopsida</taxon>
        <taxon>eudicotyledons</taxon>
        <taxon>Gunneridae</taxon>
        <taxon>Pentapetalae</taxon>
        <taxon>asterids</taxon>
        <taxon>campanulids</taxon>
        <taxon>Asterales</taxon>
        <taxon>Asteraceae</taxon>
        <taxon>Asteroideae</taxon>
        <taxon>Heliantheae alliance</taxon>
        <taxon>Heliantheae</taxon>
        <taxon>Helianthus</taxon>
    </lineage>
</organism>
<protein>
    <submittedName>
        <fullName evidence="1">Uncharacterized protein</fullName>
    </submittedName>
</protein>
<gene>
    <name evidence="1" type="ORF">HanXRQr2_Chr16g0729301</name>
</gene>
<evidence type="ECO:0000313" key="2">
    <source>
        <dbReference type="Proteomes" id="UP000215914"/>
    </source>
</evidence>
<dbReference type="Gramene" id="mRNA:HanXRQr2_Chr16g0729301">
    <property type="protein sequence ID" value="CDS:HanXRQr2_Chr16g0729301.1"/>
    <property type="gene ID" value="HanXRQr2_Chr16g0729301"/>
</dbReference>
<dbReference type="Proteomes" id="UP000215914">
    <property type="component" value="Unassembled WGS sequence"/>
</dbReference>
<accession>A0A9K3DNC0</accession>
<reference evidence="1" key="2">
    <citation type="submission" date="2020-06" db="EMBL/GenBank/DDBJ databases">
        <title>Helianthus annuus Genome sequencing and assembly Release 2.</title>
        <authorList>
            <person name="Gouzy J."/>
            <person name="Langlade N."/>
            <person name="Munos S."/>
        </authorList>
    </citation>
    <scope>NUCLEOTIDE SEQUENCE</scope>
    <source>
        <tissue evidence="1">Leaves</tissue>
    </source>
</reference>
<comment type="caution">
    <text evidence="1">The sequence shown here is derived from an EMBL/GenBank/DDBJ whole genome shotgun (WGS) entry which is preliminary data.</text>
</comment>
<reference evidence="1" key="1">
    <citation type="journal article" date="2017" name="Nature">
        <title>The sunflower genome provides insights into oil metabolism, flowering and Asterid evolution.</title>
        <authorList>
            <person name="Badouin H."/>
            <person name="Gouzy J."/>
            <person name="Grassa C.J."/>
            <person name="Murat F."/>
            <person name="Staton S.E."/>
            <person name="Cottret L."/>
            <person name="Lelandais-Briere C."/>
            <person name="Owens G.L."/>
            <person name="Carrere S."/>
            <person name="Mayjonade B."/>
            <person name="Legrand L."/>
            <person name="Gill N."/>
            <person name="Kane N.C."/>
            <person name="Bowers J.E."/>
            <person name="Hubner S."/>
            <person name="Bellec A."/>
            <person name="Berard A."/>
            <person name="Berges H."/>
            <person name="Blanchet N."/>
            <person name="Boniface M.C."/>
            <person name="Brunel D."/>
            <person name="Catrice O."/>
            <person name="Chaidir N."/>
            <person name="Claudel C."/>
            <person name="Donnadieu C."/>
            <person name="Faraut T."/>
            <person name="Fievet G."/>
            <person name="Helmstetter N."/>
            <person name="King M."/>
            <person name="Knapp S.J."/>
            <person name="Lai Z."/>
            <person name="Le Paslier M.C."/>
            <person name="Lippi Y."/>
            <person name="Lorenzon L."/>
            <person name="Mandel J.R."/>
            <person name="Marage G."/>
            <person name="Marchand G."/>
            <person name="Marquand E."/>
            <person name="Bret-Mestries E."/>
            <person name="Morien E."/>
            <person name="Nambeesan S."/>
            <person name="Nguyen T."/>
            <person name="Pegot-Espagnet P."/>
            <person name="Pouilly N."/>
            <person name="Raftis F."/>
            <person name="Sallet E."/>
            <person name="Schiex T."/>
            <person name="Thomas J."/>
            <person name="Vandecasteele C."/>
            <person name="Vares D."/>
            <person name="Vear F."/>
            <person name="Vautrin S."/>
            <person name="Crespi M."/>
            <person name="Mangin B."/>
            <person name="Burke J.M."/>
            <person name="Salse J."/>
            <person name="Munos S."/>
            <person name="Vincourt P."/>
            <person name="Rieseberg L.H."/>
            <person name="Langlade N.B."/>
        </authorList>
    </citation>
    <scope>NUCLEOTIDE SEQUENCE</scope>
    <source>
        <tissue evidence="1">Leaves</tissue>
    </source>
</reference>
<name>A0A9K3DNC0_HELAN</name>
<dbReference type="EMBL" id="MNCJ02000331">
    <property type="protein sequence ID" value="KAF5758446.1"/>
    <property type="molecule type" value="Genomic_DNA"/>
</dbReference>
<sequence>MRSRFNHNTRKITYSIQVLKVIIIAYCVTKRLNITQKTPYFLCSKIIRIHLSKRQYLRWVKLRKTVRRI</sequence>
<evidence type="ECO:0000313" key="1">
    <source>
        <dbReference type="EMBL" id="KAF5758446.1"/>
    </source>
</evidence>
<dbReference type="AlphaFoldDB" id="A0A9K3DNC0"/>